<dbReference type="GO" id="GO:0031012">
    <property type="term" value="C:extracellular matrix"/>
    <property type="evidence" value="ECO:0007669"/>
    <property type="project" value="TreeGrafter"/>
</dbReference>
<evidence type="ECO:0008006" key="5">
    <source>
        <dbReference type="Google" id="ProtNLM"/>
    </source>
</evidence>
<dbReference type="Pfam" id="PF19030">
    <property type="entry name" value="TSP1_ADAMTS"/>
    <property type="match status" value="4"/>
</dbReference>
<comment type="subcellular location">
    <subcellularLocation>
        <location evidence="1">Secreted</location>
    </subcellularLocation>
</comment>
<dbReference type="GO" id="GO:0004222">
    <property type="term" value="F:metalloendopeptidase activity"/>
    <property type="evidence" value="ECO:0007669"/>
    <property type="project" value="TreeGrafter"/>
</dbReference>
<evidence type="ECO:0000256" key="2">
    <source>
        <dbReference type="ARBA" id="ARBA00022525"/>
    </source>
</evidence>
<dbReference type="GO" id="GO:0006508">
    <property type="term" value="P:proteolysis"/>
    <property type="evidence" value="ECO:0007669"/>
    <property type="project" value="TreeGrafter"/>
</dbReference>
<dbReference type="PROSITE" id="PS50092">
    <property type="entry name" value="TSP1"/>
    <property type="match status" value="4"/>
</dbReference>
<dbReference type="Gene3D" id="2.20.100.10">
    <property type="entry name" value="Thrombospondin type-1 (TSP1) repeat"/>
    <property type="match status" value="4"/>
</dbReference>
<dbReference type="InterPro" id="IPR036383">
    <property type="entry name" value="TSP1_rpt_sf"/>
</dbReference>
<dbReference type="EMBL" id="KZ150243">
    <property type="protein sequence ID" value="PZC71894.1"/>
    <property type="molecule type" value="Genomic_DNA"/>
</dbReference>
<name>A0A2W1BDM6_HELAM</name>
<gene>
    <name evidence="3" type="primary">HaOG212282</name>
    <name evidence="3" type="ORF">B5X24_HaOG212282</name>
</gene>
<dbReference type="PANTHER" id="PTHR13723">
    <property type="entry name" value="ADAMTS A DISINTEGRIN AND METALLOPROTEASE WITH THROMBOSPONDIN MOTIFS PROTEASE"/>
    <property type="match status" value="1"/>
</dbReference>
<organism evidence="3 4">
    <name type="scientific">Helicoverpa armigera</name>
    <name type="common">Cotton bollworm</name>
    <name type="synonym">Heliothis armigera</name>
    <dbReference type="NCBI Taxonomy" id="29058"/>
    <lineage>
        <taxon>Eukaryota</taxon>
        <taxon>Metazoa</taxon>
        <taxon>Ecdysozoa</taxon>
        <taxon>Arthropoda</taxon>
        <taxon>Hexapoda</taxon>
        <taxon>Insecta</taxon>
        <taxon>Pterygota</taxon>
        <taxon>Neoptera</taxon>
        <taxon>Endopterygota</taxon>
        <taxon>Lepidoptera</taxon>
        <taxon>Glossata</taxon>
        <taxon>Ditrysia</taxon>
        <taxon>Noctuoidea</taxon>
        <taxon>Noctuidae</taxon>
        <taxon>Heliothinae</taxon>
        <taxon>Helicoverpa</taxon>
    </lineage>
</organism>
<dbReference type="AlphaFoldDB" id="A0A2W1BDM6"/>
<evidence type="ECO:0000256" key="1">
    <source>
        <dbReference type="ARBA" id="ARBA00004613"/>
    </source>
</evidence>
<evidence type="ECO:0000313" key="3">
    <source>
        <dbReference type="EMBL" id="PZC71894.1"/>
    </source>
</evidence>
<dbReference type="InterPro" id="IPR050439">
    <property type="entry name" value="ADAMTS_ADAMTS-like"/>
</dbReference>
<dbReference type="SMART" id="SM00209">
    <property type="entry name" value="TSP1"/>
    <property type="match status" value="4"/>
</dbReference>
<dbReference type="GO" id="GO:0030198">
    <property type="term" value="P:extracellular matrix organization"/>
    <property type="evidence" value="ECO:0007669"/>
    <property type="project" value="TreeGrafter"/>
</dbReference>
<keyword evidence="4" id="KW-1185">Reference proteome</keyword>
<reference evidence="3 4" key="1">
    <citation type="journal article" date="2017" name="BMC Biol.">
        <title>Genomic innovations, transcriptional plasticity and gene loss underlying the evolution and divergence of two highly polyphagous and invasive Helicoverpa pest species.</title>
        <authorList>
            <person name="Pearce S.L."/>
            <person name="Clarke D.F."/>
            <person name="East P.D."/>
            <person name="Elfekih S."/>
            <person name="Gordon K.H."/>
            <person name="Jermiin L.S."/>
            <person name="McGaughran A."/>
            <person name="Oakeshott J.G."/>
            <person name="Papanikolaou A."/>
            <person name="Perera O.P."/>
            <person name="Rane R.V."/>
            <person name="Richards S."/>
            <person name="Tay W.T."/>
            <person name="Walsh T.K."/>
            <person name="Anderson A."/>
            <person name="Anderson C.J."/>
            <person name="Asgari S."/>
            <person name="Board P.G."/>
            <person name="Bretschneider A."/>
            <person name="Campbell P.M."/>
            <person name="Chertemps T."/>
            <person name="Christeller J.T."/>
            <person name="Coppin C.W."/>
            <person name="Downes S.J."/>
            <person name="Duan G."/>
            <person name="Farnsworth C.A."/>
            <person name="Good R.T."/>
            <person name="Han L.B."/>
            <person name="Han Y.C."/>
            <person name="Hatje K."/>
            <person name="Horne I."/>
            <person name="Huang Y.P."/>
            <person name="Hughes D.S."/>
            <person name="Jacquin-Joly E."/>
            <person name="James W."/>
            <person name="Jhangiani S."/>
            <person name="Kollmar M."/>
            <person name="Kuwar S.S."/>
            <person name="Li S."/>
            <person name="Liu N.Y."/>
            <person name="Maibeche M.T."/>
            <person name="Miller J.R."/>
            <person name="Montagne N."/>
            <person name="Perry T."/>
            <person name="Qu J."/>
            <person name="Song S.V."/>
            <person name="Sutton G.G."/>
            <person name="Vogel H."/>
            <person name="Walenz B.P."/>
            <person name="Xu W."/>
            <person name="Zhang H.J."/>
            <person name="Zou Z."/>
            <person name="Batterham P."/>
            <person name="Edwards O.R."/>
            <person name="Feyereisen R."/>
            <person name="Gibbs R.A."/>
            <person name="Heckel D.G."/>
            <person name="McGrath A."/>
            <person name="Robin C."/>
            <person name="Scherer S.E."/>
            <person name="Worley K.C."/>
            <person name="Wu Y.D."/>
        </authorList>
    </citation>
    <scope>NUCLEOTIDE SEQUENCE [LARGE SCALE GENOMIC DNA]</scope>
    <source>
        <strain evidence="3">Harm_GR_Male_#8</strain>
        <tissue evidence="3">Whole organism</tissue>
    </source>
</reference>
<sequence length="353" mass="37859">MRVGCDLRVGSTRRVDECGVCGGDGSSCSRPRYHWLATPGSLCSATCGGGYKMSLAVCRDRLTGSDAPEQLCDASSKPQASVVRCNTHPCPFKWYVGEWSSCSATCGGGVRTRRVLCARSANVTKTDTYEPGANAEPGCVSPAPRSTQPCNQHDCPVWVAGPWSGCSVSCGEGVQVRGVECTPSGGGCDPATRPEISRPCSTGISCPAYREADEPEDEIEDLLPGVVYHTQPLIQPYPLPQAKAERLIGEPDVPVEATNYKIFFACGWLYVSYIKDDDWGPCSVTCGEGWRKKEVHCKIFLEFSRTIAKLPDSKCLGPKPAEDTERCVMEPCSMAYGTSFGDSSVPSYGGGDR</sequence>
<accession>A0A2W1BDM6</accession>
<dbReference type="PANTHER" id="PTHR13723:SF313">
    <property type="entry name" value="PEPTIDASE M12B DOMAIN-CONTAINING PROTEIN"/>
    <property type="match status" value="1"/>
</dbReference>
<dbReference type="SUPFAM" id="SSF82895">
    <property type="entry name" value="TSP-1 type 1 repeat"/>
    <property type="match status" value="4"/>
</dbReference>
<keyword evidence="2" id="KW-0964">Secreted</keyword>
<dbReference type="GO" id="GO:0005576">
    <property type="term" value="C:extracellular region"/>
    <property type="evidence" value="ECO:0007669"/>
    <property type="project" value="UniProtKB-SubCell"/>
</dbReference>
<proteinExistence type="predicted"/>
<dbReference type="InterPro" id="IPR000884">
    <property type="entry name" value="TSP1_rpt"/>
</dbReference>
<dbReference type="OrthoDB" id="5948003at2759"/>
<protein>
    <recommendedName>
        <fullName evidence="5">ADAMTS cysteine-rich domain-containing protein</fullName>
    </recommendedName>
</protein>
<evidence type="ECO:0000313" key="4">
    <source>
        <dbReference type="Proteomes" id="UP000249218"/>
    </source>
</evidence>
<dbReference type="Proteomes" id="UP000249218">
    <property type="component" value="Unassembled WGS sequence"/>
</dbReference>